<dbReference type="Proteomes" id="UP000789901">
    <property type="component" value="Unassembled WGS sequence"/>
</dbReference>
<gene>
    <name evidence="2" type="ORF">GMARGA_LOCUS10691</name>
</gene>
<name>A0ABN7UU33_GIGMA</name>
<sequence length="86" mass="9772">MSGFCNKQIKEKSKAGNPGNALQNKLQIQENNNIDIVKEKNIENFNRLKIGVHNINGLRLDEEKLLKNKIDIIGITETNIEEKEGK</sequence>
<keyword evidence="3" id="KW-1185">Reference proteome</keyword>
<comment type="caution">
    <text evidence="2">The sequence shown here is derived from an EMBL/GenBank/DDBJ whole genome shotgun (WGS) entry which is preliminary data.</text>
</comment>
<evidence type="ECO:0000313" key="2">
    <source>
        <dbReference type="EMBL" id="CAG8675954.1"/>
    </source>
</evidence>
<evidence type="ECO:0000256" key="1">
    <source>
        <dbReference type="SAM" id="MobiDB-lite"/>
    </source>
</evidence>
<proteinExistence type="predicted"/>
<protein>
    <submittedName>
        <fullName evidence="2">24127_t:CDS:1</fullName>
    </submittedName>
</protein>
<accession>A0ABN7UU33</accession>
<reference evidence="2 3" key="1">
    <citation type="submission" date="2021-06" db="EMBL/GenBank/DDBJ databases">
        <authorList>
            <person name="Kallberg Y."/>
            <person name="Tangrot J."/>
            <person name="Rosling A."/>
        </authorList>
    </citation>
    <scope>NUCLEOTIDE SEQUENCE [LARGE SCALE GENOMIC DNA]</scope>
    <source>
        <strain evidence="2 3">120-4 pot B 10/14</strain>
    </source>
</reference>
<dbReference type="EMBL" id="CAJVQB010006038">
    <property type="protein sequence ID" value="CAG8675954.1"/>
    <property type="molecule type" value="Genomic_DNA"/>
</dbReference>
<feature type="region of interest" description="Disordered" evidence="1">
    <location>
        <begin position="1"/>
        <end position="24"/>
    </location>
</feature>
<evidence type="ECO:0000313" key="3">
    <source>
        <dbReference type="Proteomes" id="UP000789901"/>
    </source>
</evidence>
<organism evidence="2 3">
    <name type="scientific">Gigaspora margarita</name>
    <dbReference type="NCBI Taxonomy" id="4874"/>
    <lineage>
        <taxon>Eukaryota</taxon>
        <taxon>Fungi</taxon>
        <taxon>Fungi incertae sedis</taxon>
        <taxon>Mucoromycota</taxon>
        <taxon>Glomeromycotina</taxon>
        <taxon>Glomeromycetes</taxon>
        <taxon>Diversisporales</taxon>
        <taxon>Gigasporaceae</taxon>
        <taxon>Gigaspora</taxon>
    </lineage>
</organism>